<dbReference type="InterPro" id="IPR002925">
    <property type="entry name" value="Dienelactn_hydro"/>
</dbReference>
<dbReference type="Proteomes" id="UP000612808">
    <property type="component" value="Unassembled WGS sequence"/>
</dbReference>
<reference evidence="3" key="1">
    <citation type="submission" date="2021-01" db="EMBL/GenBank/DDBJ databases">
        <title>Whole genome shotgun sequence of Actinocatenispora rupis NBRC 107355.</title>
        <authorList>
            <person name="Komaki H."/>
            <person name="Tamura T."/>
        </authorList>
    </citation>
    <scope>NUCLEOTIDE SEQUENCE</scope>
    <source>
        <strain evidence="3">NBRC 107355</strain>
    </source>
</reference>
<evidence type="ECO:0000313" key="4">
    <source>
        <dbReference type="Proteomes" id="UP000612808"/>
    </source>
</evidence>
<evidence type="ECO:0000259" key="2">
    <source>
        <dbReference type="Pfam" id="PF01738"/>
    </source>
</evidence>
<dbReference type="EMBL" id="BOMB01000010">
    <property type="protein sequence ID" value="GID11025.1"/>
    <property type="molecule type" value="Genomic_DNA"/>
</dbReference>
<name>A0A8J3IYA7_9ACTN</name>
<organism evidence="3 4">
    <name type="scientific">Actinocatenispora rupis</name>
    <dbReference type="NCBI Taxonomy" id="519421"/>
    <lineage>
        <taxon>Bacteria</taxon>
        <taxon>Bacillati</taxon>
        <taxon>Actinomycetota</taxon>
        <taxon>Actinomycetes</taxon>
        <taxon>Micromonosporales</taxon>
        <taxon>Micromonosporaceae</taxon>
        <taxon>Actinocatenispora</taxon>
    </lineage>
</organism>
<dbReference type="PANTHER" id="PTHR46623">
    <property type="entry name" value="CARBOXYMETHYLENEBUTENOLIDASE-RELATED"/>
    <property type="match status" value="1"/>
</dbReference>
<dbReference type="InterPro" id="IPR029058">
    <property type="entry name" value="AB_hydrolase_fold"/>
</dbReference>
<dbReference type="SUPFAM" id="SSF53474">
    <property type="entry name" value="alpha/beta-Hydrolases"/>
    <property type="match status" value="1"/>
</dbReference>
<gene>
    <name evidence="3" type="primary">ysgA</name>
    <name evidence="3" type="ORF">Aru02nite_19140</name>
</gene>
<dbReference type="InterPro" id="IPR051049">
    <property type="entry name" value="Dienelactone_hydrolase-like"/>
</dbReference>
<proteinExistence type="predicted"/>
<keyword evidence="4" id="KW-1185">Reference proteome</keyword>
<comment type="caution">
    <text evidence="3">The sequence shown here is derived from an EMBL/GenBank/DDBJ whole genome shotgun (WGS) entry which is preliminary data.</text>
</comment>
<evidence type="ECO:0000256" key="1">
    <source>
        <dbReference type="SAM" id="MobiDB-lite"/>
    </source>
</evidence>
<dbReference type="PANTHER" id="PTHR46623:SF6">
    <property type="entry name" value="ALPHA_BETA-HYDROLASES SUPERFAMILY PROTEIN"/>
    <property type="match status" value="1"/>
</dbReference>
<evidence type="ECO:0000313" key="3">
    <source>
        <dbReference type="EMBL" id="GID11025.1"/>
    </source>
</evidence>
<feature type="region of interest" description="Disordered" evidence="1">
    <location>
        <begin position="1"/>
        <end position="22"/>
    </location>
</feature>
<protein>
    <submittedName>
        <fullName evidence="3">Putative carboxymethylenebutenolidase</fullName>
    </submittedName>
</protein>
<dbReference type="AlphaFoldDB" id="A0A8J3IYA7"/>
<feature type="domain" description="Dienelactone hydrolase" evidence="2">
    <location>
        <begin position="34"/>
        <end position="247"/>
    </location>
</feature>
<dbReference type="Gene3D" id="3.40.50.1820">
    <property type="entry name" value="alpha/beta hydrolase"/>
    <property type="match status" value="1"/>
</dbReference>
<dbReference type="Pfam" id="PF01738">
    <property type="entry name" value="DLH"/>
    <property type="match status" value="1"/>
</dbReference>
<dbReference type="GO" id="GO:0016787">
    <property type="term" value="F:hydrolase activity"/>
    <property type="evidence" value="ECO:0007669"/>
    <property type="project" value="InterPro"/>
</dbReference>
<sequence>MCYDDSARPPVDTPPRTGASGADLVLTSADGTRFAAYEARPDDVTGHAVVVLPDNRGLHRFYADLAVRLAEQGHPAVVVDPYGRTDGVRRDRPADFDPMPHLMRLTTDGVYGDVATAVRRLRGTGAPVCCLGFCIGGRFAFTATRRTLGLGLAGAIGFYGATVPLFGRPGPTDLAGELTGPILGLFGGADDGIPPDAVADFDAALTGAGVDHETVTYPGAPHGFFDLYQRDHTAACADAWQRVLTFLS</sequence>
<accession>A0A8J3IYA7</accession>